<dbReference type="AlphaFoldDB" id="A0A3N6PTJ4"/>
<name>A0A3N6PTJ4_9CYAN</name>
<reference evidence="2 3" key="1">
    <citation type="journal article" date="2018" name="ACS Chem. Biol.">
        <title>Ketoreductase domain dysfunction expands chemodiversity: malyngamide biosynthesis in the cyanobacterium Okeania hirsuta.</title>
        <authorList>
            <person name="Moss N.A."/>
            <person name="Leao T."/>
            <person name="Rankin M."/>
            <person name="McCullough T.M."/>
            <person name="Qu P."/>
            <person name="Korobeynikov A."/>
            <person name="Smith J.L."/>
            <person name="Gerwick L."/>
            <person name="Gerwick W.H."/>
        </authorList>
    </citation>
    <scope>NUCLEOTIDE SEQUENCE [LARGE SCALE GENOMIC DNA]</scope>
    <source>
        <strain evidence="2 3">PAB10Feb10-1</strain>
    </source>
</reference>
<evidence type="ECO:0000313" key="3">
    <source>
        <dbReference type="Proteomes" id="UP000269154"/>
    </source>
</evidence>
<proteinExistence type="predicted"/>
<dbReference type="Proteomes" id="UP000269154">
    <property type="component" value="Unassembled WGS sequence"/>
</dbReference>
<evidence type="ECO:0000313" key="2">
    <source>
        <dbReference type="EMBL" id="RQH44267.1"/>
    </source>
</evidence>
<organism evidence="2 3">
    <name type="scientific">Okeania hirsuta</name>
    <dbReference type="NCBI Taxonomy" id="1458930"/>
    <lineage>
        <taxon>Bacteria</taxon>
        <taxon>Bacillati</taxon>
        <taxon>Cyanobacteriota</taxon>
        <taxon>Cyanophyceae</taxon>
        <taxon>Oscillatoriophycideae</taxon>
        <taxon>Oscillatoriales</taxon>
        <taxon>Microcoleaceae</taxon>
        <taxon>Okeania</taxon>
    </lineage>
</organism>
<accession>A0A3N6PTJ4</accession>
<dbReference type="EMBL" id="RCBY01000054">
    <property type="protein sequence ID" value="RQH44267.1"/>
    <property type="molecule type" value="Genomic_DNA"/>
</dbReference>
<dbReference type="Gene3D" id="3.40.50.300">
    <property type="entry name" value="P-loop containing nucleotide triphosphate hydrolases"/>
    <property type="match status" value="1"/>
</dbReference>
<gene>
    <name evidence="2" type="ORF">D5R40_11830</name>
</gene>
<comment type="caution">
    <text evidence="2">The sequence shown here is derived from an EMBL/GenBank/DDBJ whole genome shotgun (WGS) entry which is preliminary data.</text>
</comment>
<dbReference type="InterPro" id="IPR027417">
    <property type="entry name" value="P-loop_NTPase"/>
</dbReference>
<feature type="domain" description="Double-GTPase 2" evidence="1">
    <location>
        <begin position="6"/>
        <end position="200"/>
    </location>
</feature>
<keyword evidence="3" id="KW-1185">Reference proteome</keyword>
<sequence length="322" mass="36503">MNELKITLLGPSAVGKTSLLTSMYEQFKRISFQANLQLIPEAESHAILKKRLKELKSVTETFKVQPGAGIPGSSEVRSFIFDLAEQDKKPFLRLNFYDYPGGYISDKASPNERKFVRELMNDAAVVVIAIDTPALMMSKGKFNEYVNKPKQITAMFKEAYKDIREPRLVIFAPVKCEMEMTKGERAAKQLLERIKKEYADLLNFLSSPPLNSQVAIAITPVQTLGCVICTTIEEPRNNYLPTFGFRKISRNAEYNPVDNDQPLRYLLRFLLKMHHEGRTPKFLQAVVSWIGLDAHIKNALTQFSKGCKNTAGFVVLQGRDLF</sequence>
<dbReference type="InterPro" id="IPR045528">
    <property type="entry name" value="DO-GTPase2"/>
</dbReference>
<dbReference type="OrthoDB" id="9255714at2"/>
<dbReference type="Pfam" id="PF19993">
    <property type="entry name" value="DO-GTPase2"/>
    <property type="match status" value="1"/>
</dbReference>
<protein>
    <recommendedName>
        <fullName evidence="1">Double-GTPase 2 domain-containing protein</fullName>
    </recommendedName>
</protein>
<evidence type="ECO:0000259" key="1">
    <source>
        <dbReference type="Pfam" id="PF19993"/>
    </source>
</evidence>
<dbReference type="RefSeq" id="WP_124144978.1">
    <property type="nucleotide sequence ID" value="NZ_CAWOKI010000060.1"/>
</dbReference>
<dbReference type="SUPFAM" id="SSF52540">
    <property type="entry name" value="P-loop containing nucleoside triphosphate hydrolases"/>
    <property type="match status" value="1"/>
</dbReference>